<comment type="caution">
    <text evidence="8">The sequence shown here is derived from an EMBL/GenBank/DDBJ whole genome shotgun (WGS) entry which is preliminary data.</text>
</comment>
<feature type="transmembrane region" description="Helical" evidence="6">
    <location>
        <begin position="177"/>
        <end position="197"/>
    </location>
</feature>
<dbReference type="PANTHER" id="PTHR31898:SF1">
    <property type="entry name" value="TLC DOMAIN-CONTAINING PROTEIN 5"/>
    <property type="match status" value="1"/>
</dbReference>
<evidence type="ECO:0000256" key="6">
    <source>
        <dbReference type="SAM" id="Phobius"/>
    </source>
</evidence>
<dbReference type="GO" id="GO:0016020">
    <property type="term" value="C:membrane"/>
    <property type="evidence" value="ECO:0007669"/>
    <property type="project" value="UniProtKB-SubCell"/>
</dbReference>
<evidence type="ECO:0000256" key="3">
    <source>
        <dbReference type="ARBA" id="ARBA00022989"/>
    </source>
</evidence>
<name>A0AAN8PUX0_POLSC</name>
<sequence length="210" mass="23991">MTRGSSLYGDSFTYHMEISLVLASVVAWSGTYFLIKKLTKQEPEWSVRLVTAVHASLITLLAAMDWCWIRKWDIEKLGEPNTTYEEIVLCLTLGYFLFDIIWILRYQTEGLTMYFHHSASIICLAVILAKGTSAFEVLVGISGLELTNPCLQARIFYGTYLTCNILIHPKCHLVLKSGTVCLYVVSLIFACQMFTYVNKRYRKSKTVKED</sequence>
<keyword evidence="2 5" id="KW-0812">Transmembrane</keyword>
<dbReference type="InterPro" id="IPR042512">
    <property type="entry name" value="TLCD5"/>
</dbReference>
<keyword evidence="4 5" id="KW-0472">Membrane</keyword>
<organism evidence="8 9">
    <name type="scientific">Polyplax serrata</name>
    <name type="common">Common mouse louse</name>
    <dbReference type="NCBI Taxonomy" id="468196"/>
    <lineage>
        <taxon>Eukaryota</taxon>
        <taxon>Metazoa</taxon>
        <taxon>Ecdysozoa</taxon>
        <taxon>Arthropoda</taxon>
        <taxon>Hexapoda</taxon>
        <taxon>Insecta</taxon>
        <taxon>Pterygota</taxon>
        <taxon>Neoptera</taxon>
        <taxon>Paraneoptera</taxon>
        <taxon>Psocodea</taxon>
        <taxon>Troctomorpha</taxon>
        <taxon>Phthiraptera</taxon>
        <taxon>Anoplura</taxon>
        <taxon>Polyplacidae</taxon>
        <taxon>Polyplax</taxon>
    </lineage>
</organism>
<dbReference type="Pfam" id="PF03798">
    <property type="entry name" value="TRAM_LAG1_CLN8"/>
    <property type="match status" value="1"/>
</dbReference>
<accession>A0AAN8PUX0</accession>
<feature type="transmembrane region" description="Helical" evidence="6">
    <location>
        <begin position="47"/>
        <end position="66"/>
    </location>
</feature>
<evidence type="ECO:0000313" key="9">
    <source>
        <dbReference type="Proteomes" id="UP001372834"/>
    </source>
</evidence>
<evidence type="ECO:0000256" key="4">
    <source>
        <dbReference type="ARBA" id="ARBA00023136"/>
    </source>
</evidence>
<feature type="domain" description="TLC" evidence="7">
    <location>
        <begin position="40"/>
        <end position="210"/>
    </location>
</feature>
<proteinExistence type="predicted"/>
<dbReference type="PROSITE" id="PS50922">
    <property type="entry name" value="TLC"/>
    <property type="match status" value="1"/>
</dbReference>
<dbReference type="EMBL" id="JAWJWE010000004">
    <property type="protein sequence ID" value="KAK6636166.1"/>
    <property type="molecule type" value="Genomic_DNA"/>
</dbReference>
<feature type="transmembrane region" description="Helical" evidence="6">
    <location>
        <begin position="12"/>
        <end position="35"/>
    </location>
</feature>
<feature type="transmembrane region" description="Helical" evidence="6">
    <location>
        <begin position="86"/>
        <end position="104"/>
    </location>
</feature>
<evidence type="ECO:0000259" key="7">
    <source>
        <dbReference type="PROSITE" id="PS50922"/>
    </source>
</evidence>
<gene>
    <name evidence="8" type="ORF">RUM43_009818</name>
</gene>
<keyword evidence="3 6" id="KW-1133">Transmembrane helix</keyword>
<comment type="subcellular location">
    <subcellularLocation>
        <location evidence="1">Membrane</location>
        <topology evidence="1">Multi-pass membrane protein</topology>
    </subcellularLocation>
</comment>
<dbReference type="AlphaFoldDB" id="A0AAN8PUX0"/>
<evidence type="ECO:0000256" key="5">
    <source>
        <dbReference type="PROSITE-ProRule" id="PRU00205"/>
    </source>
</evidence>
<dbReference type="Proteomes" id="UP001372834">
    <property type="component" value="Unassembled WGS sequence"/>
</dbReference>
<dbReference type="InterPro" id="IPR006634">
    <property type="entry name" value="TLC-dom"/>
</dbReference>
<evidence type="ECO:0000313" key="8">
    <source>
        <dbReference type="EMBL" id="KAK6636166.1"/>
    </source>
</evidence>
<dbReference type="PANTHER" id="PTHR31898">
    <property type="entry name" value="TRANSMEMBRANE PROTEIN 136"/>
    <property type="match status" value="1"/>
</dbReference>
<reference evidence="8 9" key="1">
    <citation type="submission" date="2023-10" db="EMBL/GenBank/DDBJ databases">
        <title>Genomes of two closely related lineages of the louse Polyplax serrata with different host specificities.</title>
        <authorList>
            <person name="Martinu J."/>
            <person name="Tarabai H."/>
            <person name="Stefka J."/>
            <person name="Hypsa V."/>
        </authorList>
    </citation>
    <scope>NUCLEOTIDE SEQUENCE [LARGE SCALE GENOMIC DNA]</scope>
    <source>
        <strain evidence="8">HR10_N</strain>
    </source>
</reference>
<evidence type="ECO:0000256" key="2">
    <source>
        <dbReference type="ARBA" id="ARBA00022692"/>
    </source>
</evidence>
<protein>
    <recommendedName>
        <fullName evidence="7">TLC domain-containing protein</fullName>
    </recommendedName>
</protein>
<evidence type="ECO:0000256" key="1">
    <source>
        <dbReference type="ARBA" id="ARBA00004141"/>
    </source>
</evidence>